<evidence type="ECO:0000256" key="7">
    <source>
        <dbReference type="PIRSR" id="PIRSR001084-1"/>
    </source>
</evidence>
<evidence type="ECO:0000256" key="8">
    <source>
        <dbReference type="PIRSR" id="PIRSR001084-2"/>
    </source>
</evidence>
<feature type="binding site" evidence="8">
    <location>
        <position position="110"/>
    </location>
    <ligand>
        <name>substrate</name>
    </ligand>
</feature>
<dbReference type="InterPro" id="IPR017853">
    <property type="entry name" value="GH"/>
</dbReference>
<keyword evidence="9" id="KW-0862">Zinc</keyword>
<evidence type="ECO:0000256" key="3">
    <source>
        <dbReference type="ARBA" id="ARBA00012756"/>
    </source>
</evidence>
<name>A0A5M3W3M1_9ACTN</name>
<feature type="active site" description="Nucleophile" evidence="7">
    <location>
        <position position="305"/>
    </location>
</feature>
<sequence>MLIYGDLMFFGGDYNPEQWPEQSWPDDVARMREAGVNLVTVGVFSWALLEPAEGRYEFGWLDRILDLLADGGIGVDLATATASPPPWLSVAYPDSLPVDADGHRLWPGSRQAYCPSSPRYRTASVRLARTLAERYGGHRALRMWHVGNEYGCHVPRCYCDVSAEAFRTWLRERYDLAALNETWGTRFWSQEYTSFDQVLPPRRTPAFSNPTQVLDFARFSSAELLDCYRGERDVLRELTPDVPVTTNFMAGMHWEMDYWAWAAEVDLVSNDHYIRVHDPHGHVNLAFSADVTRGLAGGEPWLLMEHSTSAVNWQPRNVPKTPGQMRRNSLTHVARGSEGALFFQWRASKAGAEKYHSALLPHAGTDSRIWREVVELGSDLGKLAEVTGSVVSSTVAIVLSWESVWAQERPSQPSADMTATDELAAWHAALWRLGITVDFVAPGADISGYRVVMLPSLYLLSGVDRDVLARYVESGGTLVVGAYSGVVDERDHIVLDGYPGALREVLGVRMEEFVPLLDGQTITLSDGSAGRVWREFGRVTTAEVIAAYADGEDAWSRWLAGHPAITRNTRGDGTAWYVSTRLDPPSLERLLGRITGEAGVAGSGVPLELVRRSHADGRTYLFAINHDEEGAVPLDVAGVDLLTGADFPGEVPPGGVVVIKVVTP</sequence>
<feature type="binding site" evidence="9">
    <location>
        <position position="159"/>
    </location>
    <ligand>
        <name>Zn(2+)</name>
        <dbReference type="ChEBI" id="CHEBI:29105"/>
    </ligand>
</feature>
<dbReference type="OrthoDB" id="9800974at2"/>
<feature type="binding site" evidence="9">
    <location>
        <position position="157"/>
    </location>
    <ligand>
        <name>Zn(2+)</name>
        <dbReference type="ChEBI" id="CHEBI:29105"/>
    </ligand>
</feature>
<evidence type="ECO:0000256" key="4">
    <source>
        <dbReference type="ARBA" id="ARBA00022801"/>
    </source>
</evidence>
<evidence type="ECO:0000256" key="1">
    <source>
        <dbReference type="ARBA" id="ARBA00001412"/>
    </source>
</evidence>
<dbReference type="Proteomes" id="UP000334990">
    <property type="component" value="Unassembled WGS sequence"/>
</dbReference>
<comment type="similarity">
    <text evidence="2 6">Belongs to the glycosyl hydrolase 42 family.</text>
</comment>
<dbReference type="InterPro" id="IPR029062">
    <property type="entry name" value="Class_I_gatase-like"/>
</dbReference>
<protein>
    <recommendedName>
        <fullName evidence="3 6">Beta-galactosidase</fullName>
        <shortName evidence="6">Beta-gal</shortName>
        <ecNumber evidence="3 6">3.2.1.23</ecNumber>
    </recommendedName>
</protein>
<dbReference type="SUPFAM" id="SSF52317">
    <property type="entry name" value="Class I glutamine amidotransferase-like"/>
    <property type="match status" value="1"/>
</dbReference>
<reference evidence="12 13" key="1">
    <citation type="submission" date="2019-10" db="EMBL/GenBank/DDBJ databases">
        <title>Whole genome shotgun sequence of Acrocarpospora corrugata NBRC 13972.</title>
        <authorList>
            <person name="Ichikawa N."/>
            <person name="Kimura A."/>
            <person name="Kitahashi Y."/>
            <person name="Komaki H."/>
            <person name="Oguchi A."/>
        </authorList>
    </citation>
    <scope>NUCLEOTIDE SEQUENCE [LARGE SCALE GENOMIC DNA]</scope>
    <source>
        <strain evidence="12 13">NBRC 13972</strain>
    </source>
</reference>
<accession>A0A5M3W3M1</accession>
<feature type="domain" description="Glycoside hydrolase family 42 N-terminal" evidence="10">
    <location>
        <begin position="13"/>
        <end position="382"/>
    </location>
</feature>
<evidence type="ECO:0000313" key="13">
    <source>
        <dbReference type="Proteomes" id="UP000334990"/>
    </source>
</evidence>
<feature type="binding site" evidence="8">
    <location>
        <position position="313"/>
    </location>
    <ligand>
        <name>substrate</name>
    </ligand>
</feature>
<dbReference type="GO" id="GO:0046872">
    <property type="term" value="F:metal ion binding"/>
    <property type="evidence" value="ECO:0007669"/>
    <property type="project" value="UniProtKB-KW"/>
</dbReference>
<dbReference type="Gene3D" id="3.20.20.80">
    <property type="entry name" value="Glycosidases"/>
    <property type="match status" value="1"/>
</dbReference>
<dbReference type="InterPro" id="IPR013529">
    <property type="entry name" value="Glyco_hydro_42_N"/>
</dbReference>
<evidence type="ECO:0000256" key="6">
    <source>
        <dbReference type="PIRNR" id="PIRNR001084"/>
    </source>
</evidence>
<dbReference type="Pfam" id="PF08532">
    <property type="entry name" value="Glyco_hydro_42M"/>
    <property type="match status" value="1"/>
</dbReference>
<feature type="domain" description="Beta-galactosidase trimerisation" evidence="11">
    <location>
        <begin position="394"/>
        <end position="600"/>
    </location>
</feature>
<dbReference type="Pfam" id="PF02449">
    <property type="entry name" value="Glyco_hydro_42"/>
    <property type="match status" value="1"/>
</dbReference>
<gene>
    <name evidence="12" type="ORF">Acor_57010</name>
</gene>
<dbReference type="PANTHER" id="PTHR36447:SF1">
    <property type="entry name" value="BETA-GALACTOSIDASE GANA"/>
    <property type="match status" value="1"/>
</dbReference>
<dbReference type="EC" id="3.2.1.23" evidence="3 6"/>
<proteinExistence type="inferred from homology"/>
<evidence type="ECO:0000256" key="5">
    <source>
        <dbReference type="ARBA" id="ARBA00023295"/>
    </source>
</evidence>
<keyword evidence="9" id="KW-0479">Metal-binding</keyword>
<evidence type="ECO:0000256" key="2">
    <source>
        <dbReference type="ARBA" id="ARBA00005940"/>
    </source>
</evidence>
<dbReference type="GO" id="GO:0009341">
    <property type="term" value="C:beta-galactosidase complex"/>
    <property type="evidence" value="ECO:0007669"/>
    <property type="project" value="InterPro"/>
</dbReference>
<organism evidence="12 13">
    <name type="scientific">Acrocarpospora corrugata</name>
    <dbReference type="NCBI Taxonomy" id="35763"/>
    <lineage>
        <taxon>Bacteria</taxon>
        <taxon>Bacillati</taxon>
        <taxon>Actinomycetota</taxon>
        <taxon>Actinomycetes</taxon>
        <taxon>Streptosporangiales</taxon>
        <taxon>Streptosporangiaceae</taxon>
        <taxon>Acrocarpospora</taxon>
    </lineage>
</organism>
<dbReference type="InterPro" id="IPR013780">
    <property type="entry name" value="Glyco_hydro_b"/>
</dbReference>
<feature type="active site" description="Proton donor" evidence="7">
    <location>
        <position position="149"/>
    </location>
</feature>
<dbReference type="Gene3D" id="2.60.40.1180">
    <property type="entry name" value="Golgi alpha-mannosidase II"/>
    <property type="match status" value="1"/>
</dbReference>
<evidence type="ECO:0000256" key="9">
    <source>
        <dbReference type="PIRSR" id="PIRSR001084-3"/>
    </source>
</evidence>
<keyword evidence="13" id="KW-1185">Reference proteome</keyword>
<dbReference type="EMBL" id="BLAD01000071">
    <property type="protein sequence ID" value="GES03635.1"/>
    <property type="molecule type" value="Genomic_DNA"/>
</dbReference>
<dbReference type="PIRSF" id="PIRSF001084">
    <property type="entry name" value="B-galactosidase"/>
    <property type="match status" value="1"/>
</dbReference>
<feature type="binding site" evidence="9">
    <location>
        <position position="114"/>
    </location>
    <ligand>
        <name>Zn(2+)</name>
        <dbReference type="ChEBI" id="CHEBI:29105"/>
    </ligand>
</feature>
<evidence type="ECO:0000259" key="10">
    <source>
        <dbReference type="Pfam" id="PF02449"/>
    </source>
</evidence>
<dbReference type="Gene3D" id="3.40.50.880">
    <property type="match status" value="1"/>
</dbReference>
<evidence type="ECO:0000313" key="12">
    <source>
        <dbReference type="EMBL" id="GES03635.1"/>
    </source>
</evidence>
<evidence type="ECO:0000259" key="11">
    <source>
        <dbReference type="Pfam" id="PF08532"/>
    </source>
</evidence>
<dbReference type="InterPro" id="IPR003476">
    <property type="entry name" value="Glyco_hydro_42"/>
</dbReference>
<keyword evidence="5 6" id="KW-0326">Glycosidase</keyword>
<dbReference type="GO" id="GO:0005975">
    <property type="term" value="P:carbohydrate metabolic process"/>
    <property type="evidence" value="ECO:0007669"/>
    <property type="project" value="InterPro"/>
</dbReference>
<comment type="catalytic activity">
    <reaction evidence="1 6">
        <text>Hydrolysis of terminal non-reducing beta-D-galactose residues in beta-D-galactosides.</text>
        <dbReference type="EC" id="3.2.1.23"/>
    </reaction>
</comment>
<dbReference type="SUPFAM" id="SSF51445">
    <property type="entry name" value="(Trans)glycosidases"/>
    <property type="match status" value="1"/>
</dbReference>
<dbReference type="InterPro" id="IPR013738">
    <property type="entry name" value="Beta_galactosidase_Trimer"/>
</dbReference>
<dbReference type="GO" id="GO:0004565">
    <property type="term" value="F:beta-galactosidase activity"/>
    <property type="evidence" value="ECO:0007669"/>
    <property type="project" value="UniProtKB-EC"/>
</dbReference>
<dbReference type="CDD" id="cd03143">
    <property type="entry name" value="A4_beta-galactosidase_middle_domain"/>
    <property type="match status" value="1"/>
</dbReference>
<dbReference type="AlphaFoldDB" id="A0A5M3W3M1"/>
<dbReference type="PANTHER" id="PTHR36447">
    <property type="entry name" value="BETA-GALACTOSIDASE GANA"/>
    <property type="match status" value="1"/>
</dbReference>
<feature type="binding site" evidence="8">
    <location>
        <position position="148"/>
    </location>
    <ligand>
        <name>substrate</name>
    </ligand>
</feature>
<comment type="caution">
    <text evidence="12">The sequence shown here is derived from an EMBL/GenBank/DDBJ whole genome shotgun (WGS) entry which is preliminary data.</text>
</comment>
<keyword evidence="4 6" id="KW-0378">Hydrolase</keyword>